<name>A0A1V4I9B8_9CLOT</name>
<organism evidence="1 2">
    <name type="scientific">Clostridium oryzae</name>
    <dbReference type="NCBI Taxonomy" id="1450648"/>
    <lineage>
        <taxon>Bacteria</taxon>
        <taxon>Bacillati</taxon>
        <taxon>Bacillota</taxon>
        <taxon>Clostridia</taxon>
        <taxon>Eubacteriales</taxon>
        <taxon>Clostridiaceae</taxon>
        <taxon>Clostridium</taxon>
    </lineage>
</organism>
<dbReference type="Proteomes" id="UP000190080">
    <property type="component" value="Unassembled WGS sequence"/>
</dbReference>
<sequence>MYDAKKEDKSNKKDKEMKYSTIYGRSYYNRERIESFASTKTSHIPSETMFY</sequence>
<gene>
    <name evidence="1" type="ORF">CLORY_42700</name>
</gene>
<evidence type="ECO:0000313" key="1">
    <source>
        <dbReference type="EMBL" id="OPJ56591.1"/>
    </source>
</evidence>
<dbReference type="AlphaFoldDB" id="A0A1V4I9B8"/>
<comment type="caution">
    <text evidence="1">The sequence shown here is derived from an EMBL/GenBank/DDBJ whole genome shotgun (WGS) entry which is preliminary data.</text>
</comment>
<dbReference type="EMBL" id="MZGV01000095">
    <property type="protein sequence ID" value="OPJ56591.1"/>
    <property type="molecule type" value="Genomic_DNA"/>
</dbReference>
<protein>
    <submittedName>
        <fullName evidence="1">Uncharacterized protein</fullName>
    </submittedName>
</protein>
<evidence type="ECO:0000313" key="2">
    <source>
        <dbReference type="Proteomes" id="UP000190080"/>
    </source>
</evidence>
<reference evidence="1 2" key="1">
    <citation type="submission" date="2017-03" db="EMBL/GenBank/DDBJ databases">
        <title>Genome sequence of Clostridium oryzae DSM 28571.</title>
        <authorList>
            <person name="Poehlein A."/>
            <person name="Daniel R."/>
        </authorList>
    </citation>
    <scope>NUCLEOTIDE SEQUENCE [LARGE SCALE GENOMIC DNA]</scope>
    <source>
        <strain evidence="1 2">DSM 28571</strain>
    </source>
</reference>
<proteinExistence type="predicted"/>
<accession>A0A1V4I9B8</accession>
<dbReference type="RefSeq" id="WP_169911708.1">
    <property type="nucleotide sequence ID" value="NZ_MZGV01000095.1"/>
</dbReference>
<dbReference type="STRING" id="1450648.CLORY_42700"/>
<keyword evidence="2" id="KW-1185">Reference proteome</keyword>